<proteinExistence type="predicted"/>
<gene>
    <name evidence="2" type="ORF">ASPGLDRAFT_78555</name>
</gene>
<keyword evidence="3" id="KW-1185">Reference proteome</keyword>
<feature type="region of interest" description="Disordered" evidence="1">
    <location>
        <begin position="1"/>
        <end position="22"/>
    </location>
</feature>
<reference evidence="3" key="1">
    <citation type="journal article" date="2017" name="Genome Biol.">
        <title>Comparative genomics reveals high biological diversity and specific adaptations in the industrially and medically important fungal genus Aspergillus.</title>
        <authorList>
            <person name="de Vries R.P."/>
            <person name="Riley R."/>
            <person name="Wiebenga A."/>
            <person name="Aguilar-Osorio G."/>
            <person name="Amillis S."/>
            <person name="Uchima C.A."/>
            <person name="Anderluh G."/>
            <person name="Asadollahi M."/>
            <person name="Askin M."/>
            <person name="Barry K."/>
            <person name="Battaglia E."/>
            <person name="Bayram O."/>
            <person name="Benocci T."/>
            <person name="Braus-Stromeyer S.A."/>
            <person name="Caldana C."/>
            <person name="Canovas D."/>
            <person name="Cerqueira G.C."/>
            <person name="Chen F."/>
            <person name="Chen W."/>
            <person name="Choi C."/>
            <person name="Clum A."/>
            <person name="Dos Santos R.A."/>
            <person name="Damasio A.R."/>
            <person name="Diallinas G."/>
            <person name="Emri T."/>
            <person name="Fekete E."/>
            <person name="Flipphi M."/>
            <person name="Freyberg S."/>
            <person name="Gallo A."/>
            <person name="Gournas C."/>
            <person name="Habgood R."/>
            <person name="Hainaut M."/>
            <person name="Harispe M.L."/>
            <person name="Henrissat B."/>
            <person name="Hilden K.S."/>
            <person name="Hope R."/>
            <person name="Hossain A."/>
            <person name="Karabika E."/>
            <person name="Karaffa L."/>
            <person name="Karanyi Z."/>
            <person name="Krasevec N."/>
            <person name="Kuo A."/>
            <person name="Kusch H."/>
            <person name="LaButti K."/>
            <person name="Lagendijk E.L."/>
            <person name="Lapidus A."/>
            <person name="Levasseur A."/>
            <person name="Lindquist E."/>
            <person name="Lipzen A."/>
            <person name="Logrieco A.F."/>
            <person name="MacCabe A."/>
            <person name="Maekelae M.R."/>
            <person name="Malavazi I."/>
            <person name="Melin P."/>
            <person name="Meyer V."/>
            <person name="Mielnichuk N."/>
            <person name="Miskei M."/>
            <person name="Molnar A.P."/>
            <person name="Mule G."/>
            <person name="Ngan C.Y."/>
            <person name="Orejas M."/>
            <person name="Orosz E."/>
            <person name="Ouedraogo J.P."/>
            <person name="Overkamp K.M."/>
            <person name="Park H.-S."/>
            <person name="Perrone G."/>
            <person name="Piumi F."/>
            <person name="Punt P.J."/>
            <person name="Ram A.F."/>
            <person name="Ramon A."/>
            <person name="Rauscher S."/>
            <person name="Record E."/>
            <person name="Riano-Pachon D.M."/>
            <person name="Robert V."/>
            <person name="Roehrig J."/>
            <person name="Ruller R."/>
            <person name="Salamov A."/>
            <person name="Salih N.S."/>
            <person name="Samson R.A."/>
            <person name="Sandor E."/>
            <person name="Sanguinetti M."/>
            <person name="Schuetze T."/>
            <person name="Sepcic K."/>
            <person name="Shelest E."/>
            <person name="Sherlock G."/>
            <person name="Sophianopoulou V."/>
            <person name="Squina F.M."/>
            <person name="Sun H."/>
            <person name="Susca A."/>
            <person name="Todd R.B."/>
            <person name="Tsang A."/>
            <person name="Unkles S.E."/>
            <person name="van de Wiele N."/>
            <person name="van Rossen-Uffink D."/>
            <person name="Oliveira J.V."/>
            <person name="Vesth T.C."/>
            <person name="Visser J."/>
            <person name="Yu J.-H."/>
            <person name="Zhou M."/>
            <person name="Andersen M.R."/>
            <person name="Archer D.B."/>
            <person name="Baker S.E."/>
            <person name="Benoit I."/>
            <person name="Brakhage A.A."/>
            <person name="Braus G.H."/>
            <person name="Fischer R."/>
            <person name="Frisvad J.C."/>
            <person name="Goldman G.H."/>
            <person name="Houbraken J."/>
            <person name="Oakley B."/>
            <person name="Pocsi I."/>
            <person name="Scazzocchio C."/>
            <person name="Seiboth B."/>
            <person name="vanKuyk P.A."/>
            <person name="Wortman J."/>
            <person name="Dyer P.S."/>
            <person name="Grigoriev I.V."/>
        </authorList>
    </citation>
    <scope>NUCLEOTIDE SEQUENCE [LARGE SCALE GENOMIC DNA]</scope>
    <source>
        <strain evidence="3">CBS 516.65</strain>
    </source>
</reference>
<evidence type="ECO:0000256" key="1">
    <source>
        <dbReference type="SAM" id="MobiDB-lite"/>
    </source>
</evidence>
<name>A0A1L9VZN3_ASPGL</name>
<dbReference type="AlphaFoldDB" id="A0A1L9VZN3"/>
<dbReference type="GeneID" id="34466233"/>
<dbReference type="Proteomes" id="UP000184300">
    <property type="component" value="Unassembled WGS sequence"/>
</dbReference>
<dbReference type="VEuPathDB" id="FungiDB:ASPGLDRAFT_78555"/>
<organism evidence="2 3">
    <name type="scientific">Aspergillus glaucus CBS 516.65</name>
    <dbReference type="NCBI Taxonomy" id="1160497"/>
    <lineage>
        <taxon>Eukaryota</taxon>
        <taxon>Fungi</taxon>
        <taxon>Dikarya</taxon>
        <taxon>Ascomycota</taxon>
        <taxon>Pezizomycotina</taxon>
        <taxon>Eurotiomycetes</taxon>
        <taxon>Eurotiomycetidae</taxon>
        <taxon>Eurotiales</taxon>
        <taxon>Aspergillaceae</taxon>
        <taxon>Aspergillus</taxon>
        <taxon>Aspergillus subgen. Aspergillus</taxon>
    </lineage>
</organism>
<accession>A0A1L9VZN3</accession>
<evidence type="ECO:0000313" key="2">
    <source>
        <dbReference type="EMBL" id="OJJ89383.1"/>
    </source>
</evidence>
<sequence length="183" mass="20541">MLLVVDQATAEDRTENSNHHQPQWPLRLRRMMIVSREKSEIHPLANKITSLCPGVCLAARTHNSSRKRKDKKKLHPLRTVLTQELSVSGPLEHCNVTLSPADPEISRTVARARVKGYYQRRANYLKQRRSLWTKIPSTNFNACAAKCGGRLSVVFNPVDVRVLPGHGCGSDLRLSGQQGKTMP</sequence>
<evidence type="ECO:0000313" key="3">
    <source>
        <dbReference type="Proteomes" id="UP000184300"/>
    </source>
</evidence>
<protein>
    <submittedName>
        <fullName evidence="2">Uncharacterized protein</fullName>
    </submittedName>
</protein>
<dbReference type="EMBL" id="KV878888">
    <property type="protein sequence ID" value="OJJ89383.1"/>
    <property type="molecule type" value="Genomic_DNA"/>
</dbReference>
<dbReference type="RefSeq" id="XP_022406045.1">
    <property type="nucleotide sequence ID" value="XM_022549973.1"/>
</dbReference>